<comment type="subcellular location">
    <subcellularLocation>
        <location evidence="1">Cell membrane</location>
        <topology evidence="1">Multi-pass membrane protein</topology>
    </subcellularLocation>
</comment>
<dbReference type="PROSITE" id="PS50929">
    <property type="entry name" value="ABC_TM1F"/>
    <property type="match status" value="1"/>
</dbReference>
<feature type="transmembrane region" description="Helical" evidence="7">
    <location>
        <begin position="167"/>
        <end position="183"/>
    </location>
</feature>
<feature type="transmembrane region" description="Helical" evidence="7">
    <location>
        <begin position="250"/>
        <end position="269"/>
    </location>
</feature>
<protein>
    <submittedName>
        <fullName evidence="10">Lipid A export ATP-binding/permease protein MsbA</fullName>
    </submittedName>
</protein>
<dbReference type="SUPFAM" id="SSF90123">
    <property type="entry name" value="ABC transporter transmembrane region"/>
    <property type="match status" value="1"/>
</dbReference>
<gene>
    <name evidence="10" type="ORF">Acaty_c0898</name>
</gene>
<keyword evidence="4 10" id="KW-0067">ATP-binding</keyword>
<evidence type="ECO:0000256" key="4">
    <source>
        <dbReference type="ARBA" id="ARBA00022840"/>
    </source>
</evidence>
<dbReference type="Gene3D" id="3.40.50.300">
    <property type="entry name" value="P-loop containing nucleotide triphosphate hydrolases"/>
    <property type="match status" value="1"/>
</dbReference>
<dbReference type="PROSITE" id="PS00211">
    <property type="entry name" value="ABC_TRANSPORTER_1"/>
    <property type="match status" value="1"/>
</dbReference>
<dbReference type="Proteomes" id="UP000005522">
    <property type="component" value="Chromosome"/>
</dbReference>
<dbReference type="Pfam" id="PF00005">
    <property type="entry name" value="ABC_tran"/>
    <property type="match status" value="1"/>
</dbReference>
<dbReference type="HOGENOM" id="CLU_000604_84_3_6"/>
<feature type="transmembrane region" description="Helical" evidence="7">
    <location>
        <begin position="275"/>
        <end position="295"/>
    </location>
</feature>
<feature type="domain" description="ABC transporter" evidence="8">
    <location>
        <begin position="344"/>
        <end position="562"/>
    </location>
</feature>
<organism evidence="10 11">
    <name type="scientific">Acidithiobacillus caldus (strain ATCC 51756 / DSM 8584 / KU)</name>
    <dbReference type="NCBI Taxonomy" id="637389"/>
    <lineage>
        <taxon>Bacteria</taxon>
        <taxon>Pseudomonadati</taxon>
        <taxon>Pseudomonadota</taxon>
        <taxon>Acidithiobacillia</taxon>
        <taxon>Acidithiobacillales</taxon>
        <taxon>Acidithiobacillaceae</taxon>
        <taxon>Acidithiobacillus</taxon>
    </lineage>
</organism>
<evidence type="ECO:0000259" key="8">
    <source>
        <dbReference type="PROSITE" id="PS50893"/>
    </source>
</evidence>
<dbReference type="eggNOG" id="COG1132">
    <property type="taxonomic scope" value="Bacteria"/>
</dbReference>
<dbReference type="RefSeq" id="WP_004871217.1">
    <property type="nucleotide sequence ID" value="NZ_CP005986.1"/>
</dbReference>
<dbReference type="CDD" id="cd03228">
    <property type="entry name" value="ABCC_MRP_Like"/>
    <property type="match status" value="1"/>
</dbReference>
<dbReference type="GO" id="GO:0016887">
    <property type="term" value="F:ATP hydrolysis activity"/>
    <property type="evidence" value="ECO:0007669"/>
    <property type="project" value="InterPro"/>
</dbReference>
<dbReference type="Gene3D" id="1.20.1560.10">
    <property type="entry name" value="ABC transporter type 1, transmembrane domain"/>
    <property type="match status" value="1"/>
</dbReference>
<dbReference type="InterPro" id="IPR011527">
    <property type="entry name" value="ABC1_TM_dom"/>
</dbReference>
<dbReference type="SUPFAM" id="SSF52540">
    <property type="entry name" value="P-loop containing nucleoside triphosphate hydrolases"/>
    <property type="match status" value="1"/>
</dbReference>
<dbReference type="KEGG" id="acz:Acaty_c0898"/>
<dbReference type="AlphaFoldDB" id="A0A059ZPE7"/>
<keyword evidence="5 7" id="KW-1133">Transmembrane helix</keyword>
<feature type="domain" description="ABC transmembrane type-1" evidence="9">
    <location>
        <begin position="29"/>
        <end position="310"/>
    </location>
</feature>
<dbReference type="GeneID" id="92930930"/>
<dbReference type="InterPro" id="IPR039421">
    <property type="entry name" value="Type_1_exporter"/>
</dbReference>
<reference evidence="10 11" key="1">
    <citation type="journal article" date="2009" name="J. Bacteriol.">
        <title>Draft genome sequence of the extremely acidophilic bacterium Acidithiobacillus caldus ATCC 51756 reveals metabolic versatility in the genus Acidithiobacillus.</title>
        <authorList>
            <person name="Valdes J."/>
            <person name="Quatrini R."/>
            <person name="Hallberg K."/>
            <person name="Dopson M."/>
            <person name="Valenzuela P.D."/>
            <person name="Holmes D.S."/>
        </authorList>
    </citation>
    <scope>NUCLEOTIDE SEQUENCE [LARGE SCALE GENOMIC DNA]</scope>
    <source>
        <strain evidence="11">ATCC 51756 / DSM 8584 / KU</strain>
    </source>
</reference>
<keyword evidence="6 7" id="KW-0472">Membrane</keyword>
<feature type="transmembrane region" description="Helical" evidence="7">
    <location>
        <begin position="64"/>
        <end position="82"/>
    </location>
</feature>
<dbReference type="Pfam" id="PF00664">
    <property type="entry name" value="ABC_membrane"/>
    <property type="match status" value="1"/>
</dbReference>
<dbReference type="SMART" id="SM00382">
    <property type="entry name" value="AAA"/>
    <property type="match status" value="1"/>
</dbReference>
<dbReference type="PANTHER" id="PTHR24221:SF654">
    <property type="entry name" value="ATP-BINDING CASSETTE SUB-FAMILY B MEMBER 6"/>
    <property type="match status" value="1"/>
</dbReference>
<dbReference type="InterPro" id="IPR036640">
    <property type="entry name" value="ABC1_TM_sf"/>
</dbReference>
<accession>A0A059ZPE7</accession>
<dbReference type="GO" id="GO:0034040">
    <property type="term" value="F:ATPase-coupled lipid transmembrane transporter activity"/>
    <property type="evidence" value="ECO:0007669"/>
    <property type="project" value="TreeGrafter"/>
</dbReference>
<dbReference type="InterPro" id="IPR017871">
    <property type="entry name" value="ABC_transporter-like_CS"/>
</dbReference>
<evidence type="ECO:0000256" key="7">
    <source>
        <dbReference type="SAM" id="Phobius"/>
    </source>
</evidence>
<evidence type="ECO:0000313" key="10">
    <source>
        <dbReference type="EMBL" id="AIA54774.1"/>
    </source>
</evidence>
<evidence type="ECO:0000256" key="3">
    <source>
        <dbReference type="ARBA" id="ARBA00022741"/>
    </source>
</evidence>
<sequence length="562" mass="61919">MNAPAPGALHSPSFRRLIRLLRPHRGAIAGAMVLMAISGLATGALAYYIKPVLDRIFIDRQAQMLLWLPAGVVVIYAVKGLADYFQAVVLARIEEQILRQLREALFHHTLRLPLRQIIQQSHGATLSRMSLDLTLLQQGLTVLARFFLSAFQILALIAVVLYMSWQLALISLATLPLAFYPLIRFGQKLRQRGQHQQVQMGEILDQFSQSLRGIEVIKTTGAESFAARGFHELAERYYRLMMQMVRIQKASVPVMEMIAALGIAAIIYLGGSQVVSGAMSAGAFFSFLAALGMIYEPLRQLSSANNQLQQGLSAADRLFAWLDQDPEPETLDTDKTPLPSWGHWQCRGLQLRLGDELVLRGLDVDIAPGQTVALLGRSGSGKTSFVRVLLGLIPPTAGSIRLGGKDLEQLSLAAYRRCFAFVAQEPILFSGTALENISFGDPEPDRARAERAARSAHAWDFLQAQGGLDAVIQGQGSNLSGGQRQRLAIARALYLERPVLVLDEATSNLDSESEERIAETIEALHGQKTIIIVAHRPRTTRLADQRIYLEGGRRLEHAPSED</sequence>
<dbReference type="GO" id="GO:0005524">
    <property type="term" value="F:ATP binding"/>
    <property type="evidence" value="ECO:0007669"/>
    <property type="project" value="UniProtKB-KW"/>
</dbReference>
<dbReference type="InterPro" id="IPR003439">
    <property type="entry name" value="ABC_transporter-like_ATP-bd"/>
</dbReference>
<evidence type="ECO:0000259" key="9">
    <source>
        <dbReference type="PROSITE" id="PS50929"/>
    </source>
</evidence>
<evidence type="ECO:0000256" key="6">
    <source>
        <dbReference type="ARBA" id="ARBA00023136"/>
    </source>
</evidence>
<dbReference type="InterPro" id="IPR003593">
    <property type="entry name" value="AAA+_ATPase"/>
</dbReference>
<evidence type="ECO:0000256" key="5">
    <source>
        <dbReference type="ARBA" id="ARBA00022989"/>
    </source>
</evidence>
<proteinExistence type="predicted"/>
<feature type="transmembrane region" description="Helical" evidence="7">
    <location>
        <begin position="26"/>
        <end position="49"/>
    </location>
</feature>
<feature type="transmembrane region" description="Helical" evidence="7">
    <location>
        <begin position="142"/>
        <end position="161"/>
    </location>
</feature>
<dbReference type="EMBL" id="CP005986">
    <property type="protein sequence ID" value="AIA54774.1"/>
    <property type="molecule type" value="Genomic_DNA"/>
</dbReference>
<keyword evidence="3" id="KW-0547">Nucleotide-binding</keyword>
<keyword evidence="2 7" id="KW-0812">Transmembrane</keyword>
<evidence type="ECO:0000256" key="2">
    <source>
        <dbReference type="ARBA" id="ARBA00022692"/>
    </source>
</evidence>
<dbReference type="CDD" id="cd18552">
    <property type="entry name" value="ABC_6TM_MsbA_like"/>
    <property type="match status" value="1"/>
</dbReference>
<dbReference type="GO" id="GO:0140359">
    <property type="term" value="F:ABC-type transporter activity"/>
    <property type="evidence" value="ECO:0007669"/>
    <property type="project" value="InterPro"/>
</dbReference>
<evidence type="ECO:0000313" key="11">
    <source>
        <dbReference type="Proteomes" id="UP000005522"/>
    </source>
</evidence>
<dbReference type="InterPro" id="IPR027417">
    <property type="entry name" value="P-loop_NTPase"/>
</dbReference>
<name>A0A059ZPE7_ACICK</name>
<dbReference type="GO" id="GO:0005886">
    <property type="term" value="C:plasma membrane"/>
    <property type="evidence" value="ECO:0007669"/>
    <property type="project" value="UniProtKB-SubCell"/>
</dbReference>
<evidence type="ECO:0000256" key="1">
    <source>
        <dbReference type="ARBA" id="ARBA00004651"/>
    </source>
</evidence>
<dbReference type="PROSITE" id="PS50893">
    <property type="entry name" value="ABC_TRANSPORTER_2"/>
    <property type="match status" value="1"/>
</dbReference>
<dbReference type="PANTHER" id="PTHR24221">
    <property type="entry name" value="ATP-BINDING CASSETTE SUB-FAMILY B"/>
    <property type="match status" value="1"/>
</dbReference>